<evidence type="ECO:0000256" key="1">
    <source>
        <dbReference type="ARBA" id="ARBA00038308"/>
    </source>
</evidence>
<sequence>MSQPSSQNAKQSNQLDFASAQAIITTENIKAHASEIHGVLTGLICAGYPFEDTGYVSMLNDLFNSGDGFPSQVKSTLKQMFSELWTDILDDAYGFQLMLPDDDDTIVERGHALSMWVQGFNLGFGLQQKDSPVVSEEVKEVITDFAEIANLSDEMEEDEATEQAYFEINEYVRISALLCFSELATLPTKSGGDTPANSTIH</sequence>
<dbReference type="Proteomes" id="UP001139646">
    <property type="component" value="Unassembled WGS sequence"/>
</dbReference>
<proteinExistence type="inferred from homology"/>
<evidence type="ECO:0000313" key="2">
    <source>
        <dbReference type="EMBL" id="MCI2285127.1"/>
    </source>
</evidence>
<accession>A0ABS9X4F8</accession>
<name>A0ABS9X4F8_9GAMM</name>
<dbReference type="InterPro" id="IPR011978">
    <property type="entry name" value="YgfB-like"/>
</dbReference>
<dbReference type="RefSeq" id="WP_242287822.1">
    <property type="nucleotide sequence ID" value="NZ_JAKKSL010000004.1"/>
</dbReference>
<dbReference type="PANTHER" id="PTHR37528:SF1">
    <property type="entry name" value="UPF0149 PROTEIN YGFB"/>
    <property type="match status" value="1"/>
</dbReference>
<organism evidence="2 3">
    <name type="scientific">Colwellia maritima</name>
    <dbReference type="NCBI Taxonomy" id="2912588"/>
    <lineage>
        <taxon>Bacteria</taxon>
        <taxon>Pseudomonadati</taxon>
        <taxon>Pseudomonadota</taxon>
        <taxon>Gammaproteobacteria</taxon>
        <taxon>Alteromonadales</taxon>
        <taxon>Colwelliaceae</taxon>
        <taxon>Colwellia</taxon>
    </lineage>
</organism>
<dbReference type="SUPFAM" id="SSF101327">
    <property type="entry name" value="YgfB-like"/>
    <property type="match status" value="1"/>
</dbReference>
<gene>
    <name evidence="2" type="ORF">L3081_19230</name>
</gene>
<keyword evidence="3" id="KW-1185">Reference proteome</keyword>
<reference evidence="2" key="1">
    <citation type="submission" date="2022-01" db="EMBL/GenBank/DDBJ databases">
        <title>Colwellia maritima, isolated from seawater.</title>
        <authorList>
            <person name="Kristyanto S."/>
            <person name="Jung J."/>
            <person name="Jeon C.O."/>
        </authorList>
    </citation>
    <scope>NUCLEOTIDE SEQUENCE</scope>
    <source>
        <strain evidence="2">MSW7</strain>
    </source>
</reference>
<dbReference type="InterPro" id="IPR036255">
    <property type="entry name" value="YgfB-like_sf"/>
</dbReference>
<comment type="caution">
    <text evidence="2">The sequence shown here is derived from an EMBL/GenBank/DDBJ whole genome shotgun (WGS) entry which is preliminary data.</text>
</comment>
<dbReference type="Gene3D" id="1.20.120.740">
    <property type="entry name" value="YgfB uncharacterised protein family UPF0149, PF03695"/>
    <property type="match status" value="1"/>
</dbReference>
<evidence type="ECO:0000313" key="3">
    <source>
        <dbReference type="Proteomes" id="UP001139646"/>
    </source>
</evidence>
<dbReference type="PANTHER" id="PTHR37528">
    <property type="entry name" value="UPF0149 PROTEIN YGFB"/>
    <property type="match status" value="1"/>
</dbReference>
<protein>
    <submittedName>
        <fullName evidence="2">UPF0149 family protein</fullName>
    </submittedName>
</protein>
<dbReference type="EMBL" id="JAKKSL010000004">
    <property type="protein sequence ID" value="MCI2285127.1"/>
    <property type="molecule type" value="Genomic_DNA"/>
</dbReference>
<comment type="similarity">
    <text evidence="1">Belongs to the UPF0149 family.</text>
</comment>
<dbReference type="Pfam" id="PF03695">
    <property type="entry name" value="UPF0149"/>
    <property type="match status" value="1"/>
</dbReference>